<evidence type="ECO:0000256" key="1">
    <source>
        <dbReference type="SAM" id="Phobius"/>
    </source>
</evidence>
<proteinExistence type="predicted"/>
<accession>A0A811V3R9</accession>
<dbReference type="Proteomes" id="UP000606786">
    <property type="component" value="Unassembled WGS sequence"/>
</dbReference>
<dbReference type="AlphaFoldDB" id="A0A811V3R9"/>
<gene>
    <name evidence="2" type="ORF">CCAP1982_LOCUS13548</name>
</gene>
<keyword evidence="1" id="KW-0812">Transmembrane</keyword>
<evidence type="ECO:0000313" key="3">
    <source>
        <dbReference type="Proteomes" id="UP000606786"/>
    </source>
</evidence>
<keyword evidence="1" id="KW-1133">Transmembrane helix</keyword>
<name>A0A811V3R9_CERCA</name>
<feature type="transmembrane region" description="Helical" evidence="1">
    <location>
        <begin position="61"/>
        <end position="84"/>
    </location>
</feature>
<reference evidence="2" key="1">
    <citation type="submission" date="2020-11" db="EMBL/GenBank/DDBJ databases">
        <authorList>
            <person name="Whitehead M."/>
        </authorList>
    </citation>
    <scope>NUCLEOTIDE SEQUENCE</scope>
    <source>
        <strain evidence="2">EGII</strain>
    </source>
</reference>
<evidence type="ECO:0000313" key="2">
    <source>
        <dbReference type="EMBL" id="CAD7005188.1"/>
    </source>
</evidence>
<sequence length="178" mass="20561">MKFNEIANSIWEEDLQQLDVGARQSTQKRRSAKSQLQQCEQQCAELYLSCTPYLIACTARVVCALILLCFSFHGSFYKIVYVYFNALITRLSVSRRLLNLSLISAVWLIAQVVRSARKANIDFDFFGIAEFSFPAFSMDLHIFPCFQVGLMCALQTKDFENELQVRTFILTRDHLAYR</sequence>
<dbReference type="EMBL" id="CAJHJT010000034">
    <property type="protein sequence ID" value="CAD7005188.1"/>
    <property type="molecule type" value="Genomic_DNA"/>
</dbReference>
<keyword evidence="3" id="KW-1185">Reference proteome</keyword>
<comment type="caution">
    <text evidence="2">The sequence shown here is derived from an EMBL/GenBank/DDBJ whole genome shotgun (WGS) entry which is preliminary data.</text>
</comment>
<organism evidence="2 3">
    <name type="scientific">Ceratitis capitata</name>
    <name type="common">Mediterranean fruit fly</name>
    <name type="synonym">Tephritis capitata</name>
    <dbReference type="NCBI Taxonomy" id="7213"/>
    <lineage>
        <taxon>Eukaryota</taxon>
        <taxon>Metazoa</taxon>
        <taxon>Ecdysozoa</taxon>
        <taxon>Arthropoda</taxon>
        <taxon>Hexapoda</taxon>
        <taxon>Insecta</taxon>
        <taxon>Pterygota</taxon>
        <taxon>Neoptera</taxon>
        <taxon>Endopterygota</taxon>
        <taxon>Diptera</taxon>
        <taxon>Brachycera</taxon>
        <taxon>Muscomorpha</taxon>
        <taxon>Tephritoidea</taxon>
        <taxon>Tephritidae</taxon>
        <taxon>Ceratitis</taxon>
        <taxon>Ceratitis</taxon>
    </lineage>
</organism>
<keyword evidence="1" id="KW-0472">Membrane</keyword>
<protein>
    <submittedName>
        <fullName evidence="2">(Mediterranean fruit fly) hypothetical protein</fullName>
    </submittedName>
</protein>